<keyword evidence="2" id="KW-0732">Signal</keyword>
<feature type="region of interest" description="Disordered" evidence="1">
    <location>
        <begin position="28"/>
        <end position="54"/>
    </location>
</feature>
<name>S3ZC84_9ACTN</name>
<dbReference type="PATRIC" id="fig|1286094.4.peg.6643"/>
<evidence type="ECO:0000313" key="4">
    <source>
        <dbReference type="Proteomes" id="UP000014629"/>
    </source>
</evidence>
<dbReference type="EMBL" id="AOPZ01000433">
    <property type="protein sequence ID" value="EPH40229.1"/>
    <property type="molecule type" value="Genomic_DNA"/>
</dbReference>
<feature type="signal peptide" evidence="2">
    <location>
        <begin position="1"/>
        <end position="26"/>
    </location>
</feature>
<feature type="compositionally biased region" description="Low complexity" evidence="1">
    <location>
        <begin position="28"/>
        <end position="42"/>
    </location>
</feature>
<organism evidence="3 4">
    <name type="scientific">Streptomyces aurantiacus JA 4570</name>
    <dbReference type="NCBI Taxonomy" id="1286094"/>
    <lineage>
        <taxon>Bacteria</taxon>
        <taxon>Bacillati</taxon>
        <taxon>Actinomycetota</taxon>
        <taxon>Actinomycetes</taxon>
        <taxon>Kitasatosporales</taxon>
        <taxon>Streptomycetaceae</taxon>
        <taxon>Streptomyces</taxon>
        <taxon>Streptomyces aurantiacus group</taxon>
    </lineage>
</organism>
<proteinExistence type="predicted"/>
<dbReference type="RefSeq" id="WP_016644842.1">
    <property type="nucleotide sequence ID" value="NZ_AOPZ01000433.1"/>
</dbReference>
<dbReference type="OrthoDB" id="4268850at2"/>
<feature type="chain" id="PRO_5004524951" description="Secreted protein" evidence="2">
    <location>
        <begin position="27"/>
        <end position="139"/>
    </location>
</feature>
<gene>
    <name evidence="3" type="ORF">STRAU_6723</name>
</gene>
<dbReference type="Proteomes" id="UP000014629">
    <property type="component" value="Unassembled WGS sequence"/>
</dbReference>
<accession>S3ZC84</accession>
<evidence type="ECO:0000313" key="3">
    <source>
        <dbReference type="EMBL" id="EPH40229.1"/>
    </source>
</evidence>
<keyword evidence="4" id="KW-1185">Reference proteome</keyword>
<protein>
    <recommendedName>
        <fullName evidence="5">Secreted protein</fullName>
    </recommendedName>
</protein>
<dbReference type="AlphaFoldDB" id="S3ZC84"/>
<evidence type="ECO:0000256" key="2">
    <source>
        <dbReference type="SAM" id="SignalP"/>
    </source>
</evidence>
<evidence type="ECO:0008006" key="5">
    <source>
        <dbReference type="Google" id="ProtNLM"/>
    </source>
</evidence>
<evidence type="ECO:0000256" key="1">
    <source>
        <dbReference type="SAM" id="MobiDB-lite"/>
    </source>
</evidence>
<reference evidence="3 4" key="1">
    <citation type="submission" date="2013-02" db="EMBL/GenBank/DDBJ databases">
        <title>Draft Genome Sequence of Streptomyces aurantiacus, Which Produces Setomimycin.</title>
        <authorList>
            <person name="Gruening B.A."/>
            <person name="Praeg A."/>
            <person name="Erxleben A."/>
            <person name="Guenther S."/>
            <person name="Mueller M."/>
        </authorList>
    </citation>
    <scope>NUCLEOTIDE SEQUENCE [LARGE SCALE GENOMIC DNA]</scope>
    <source>
        <strain evidence="3 4">JA 4570</strain>
    </source>
</reference>
<comment type="caution">
    <text evidence="3">The sequence shown here is derived from an EMBL/GenBank/DDBJ whole genome shotgun (WGS) entry which is preliminary data.</text>
</comment>
<sequence length="139" mass="14289">MMTRTKLAVAAAALLLTPFTAGYASAAPTTAPAPATVSTARVPTPPPDAPAPAEAPAQALTACEMGGPHTDFRGTSIHMRNSPGGDHVGWANQGDCAYWYQTDSGPTVQCPDGSRTAAWQLVQNKRTGVVGYVSACYLG</sequence>